<dbReference type="PANTHER" id="PTHR42966">
    <property type="entry name" value="N-ACETYLNEURAMINATE SYNTHASE"/>
    <property type="match status" value="1"/>
</dbReference>
<dbReference type="Gene3D" id="3.20.20.70">
    <property type="entry name" value="Aldolase class I"/>
    <property type="match status" value="1"/>
</dbReference>
<dbReference type="GO" id="GO:0016051">
    <property type="term" value="P:carbohydrate biosynthetic process"/>
    <property type="evidence" value="ECO:0007669"/>
    <property type="project" value="InterPro"/>
</dbReference>
<dbReference type="InterPro" id="IPR013785">
    <property type="entry name" value="Aldolase_TIM"/>
</dbReference>
<dbReference type="InterPro" id="IPR051690">
    <property type="entry name" value="PseI-like"/>
</dbReference>
<dbReference type="EC" id="2.5.1.97" evidence="2"/>
<dbReference type="SMART" id="SM00858">
    <property type="entry name" value="SAF"/>
    <property type="match status" value="1"/>
</dbReference>
<dbReference type="InterPro" id="IPR036732">
    <property type="entry name" value="AFP_Neu5c_C_sf"/>
</dbReference>
<feature type="domain" description="AFP-like" evidence="1">
    <location>
        <begin position="98"/>
        <end position="154"/>
    </location>
</feature>
<dbReference type="SUPFAM" id="SSF51269">
    <property type="entry name" value="AFP III-like domain"/>
    <property type="match status" value="1"/>
</dbReference>
<gene>
    <name evidence="2" type="primary">pseI_5</name>
    <name evidence="2" type="ORF">SDC9_194034</name>
</gene>
<dbReference type="PROSITE" id="PS50844">
    <property type="entry name" value="AFP_LIKE"/>
    <property type="match status" value="1"/>
</dbReference>
<keyword evidence="2" id="KW-0808">Transferase</keyword>
<dbReference type="InterPro" id="IPR057736">
    <property type="entry name" value="SAF_PseI/NeuA/NeuB"/>
</dbReference>
<evidence type="ECO:0000259" key="1">
    <source>
        <dbReference type="PROSITE" id="PS50844"/>
    </source>
</evidence>
<dbReference type="EMBL" id="VSSQ01107117">
    <property type="protein sequence ID" value="MPN46448.1"/>
    <property type="molecule type" value="Genomic_DNA"/>
</dbReference>
<accession>A0A645I5B9</accession>
<dbReference type="AlphaFoldDB" id="A0A645I5B9"/>
<dbReference type="Pfam" id="PF03102">
    <property type="entry name" value="NeuB"/>
    <property type="match status" value="1"/>
</dbReference>
<dbReference type="GO" id="GO:0047444">
    <property type="term" value="F:N-acylneuraminate-9-phosphate synthase activity"/>
    <property type="evidence" value="ECO:0007669"/>
    <property type="project" value="TreeGrafter"/>
</dbReference>
<sequence length="154" mass="17588">MNVRTVKNLKDIFGIPVGLSDHSMGSIGAITAVAMGANVIEKHFCISRKIENPDSTFSMEPHEFKQMVDDIRTAELAMGKINYQLSDQEKNNQKFRRSIFAVRDIKKGEYFTEENIRIIRPADGLPPKYYEKILQKNAARDIERGTPLEWGMIL</sequence>
<dbReference type="InterPro" id="IPR006190">
    <property type="entry name" value="SAF_AFP_Neu5Ac"/>
</dbReference>
<comment type="caution">
    <text evidence="2">The sequence shown here is derived from an EMBL/GenBank/DDBJ whole genome shotgun (WGS) entry which is preliminary data.</text>
</comment>
<dbReference type="Pfam" id="PF08666">
    <property type="entry name" value="SAF"/>
    <property type="match status" value="1"/>
</dbReference>
<dbReference type="Gene3D" id="3.90.1210.10">
    <property type="entry name" value="Antifreeze-like/N-acetylneuraminic acid synthase C-terminal domain"/>
    <property type="match status" value="1"/>
</dbReference>
<name>A0A645I5B9_9ZZZZ</name>
<dbReference type="SUPFAM" id="SSF51569">
    <property type="entry name" value="Aldolase"/>
    <property type="match status" value="1"/>
</dbReference>
<dbReference type="PANTHER" id="PTHR42966:SF2">
    <property type="entry name" value="PSEUDAMINIC ACID SYNTHASE"/>
    <property type="match status" value="1"/>
</dbReference>
<dbReference type="CDD" id="cd11615">
    <property type="entry name" value="SAF_NeuB_like"/>
    <property type="match status" value="1"/>
</dbReference>
<dbReference type="InterPro" id="IPR013974">
    <property type="entry name" value="SAF"/>
</dbReference>
<reference evidence="2" key="1">
    <citation type="submission" date="2019-08" db="EMBL/GenBank/DDBJ databases">
        <authorList>
            <person name="Kucharzyk K."/>
            <person name="Murdoch R.W."/>
            <person name="Higgins S."/>
            <person name="Loffler F."/>
        </authorList>
    </citation>
    <scope>NUCLEOTIDE SEQUENCE</scope>
</reference>
<protein>
    <submittedName>
        <fullName evidence="2">Pseudaminic acid synthase</fullName>
        <ecNumber evidence="2">2.5.1.97</ecNumber>
    </submittedName>
</protein>
<proteinExistence type="predicted"/>
<evidence type="ECO:0000313" key="2">
    <source>
        <dbReference type="EMBL" id="MPN46448.1"/>
    </source>
</evidence>
<organism evidence="2">
    <name type="scientific">bioreactor metagenome</name>
    <dbReference type="NCBI Taxonomy" id="1076179"/>
    <lineage>
        <taxon>unclassified sequences</taxon>
        <taxon>metagenomes</taxon>
        <taxon>ecological metagenomes</taxon>
    </lineage>
</organism>
<dbReference type="InterPro" id="IPR013132">
    <property type="entry name" value="PseI/NeuA/B-like_N"/>
</dbReference>